<dbReference type="AlphaFoldDB" id="A0A9P4X7Q6"/>
<sequence>MKRKKNINSNEGLRMKDCAPEGKQARCVGFASVPPPIWYSGAGCDSDAHGEERIATWGKRIVSYAMQQP</sequence>
<reference evidence="1 2" key="1">
    <citation type="submission" date="2018-06" db="EMBL/GenBank/DDBJ databases">
        <title>Genome analysis of cellulolytic fungus Trichoderma lentiforme CFAM-422.</title>
        <authorList>
            <person name="Steindorff A.S."/>
            <person name="Formighieri E.F."/>
            <person name="Midorikawa G.E.O."/>
            <person name="Tamietti M.S."/>
            <person name="Ramos E.Z."/>
            <person name="Silva A.S."/>
            <person name="Bon E.P.S."/>
            <person name="Mendes T.D."/>
            <person name="Damaso M.C.T."/>
            <person name="Favaro L.C.L."/>
        </authorList>
    </citation>
    <scope>NUCLEOTIDE SEQUENCE [LARGE SCALE GENOMIC DNA]</scope>
    <source>
        <strain evidence="1 2">CFAM-422</strain>
    </source>
</reference>
<keyword evidence="2" id="KW-1185">Reference proteome</keyword>
<evidence type="ECO:0000313" key="1">
    <source>
        <dbReference type="EMBL" id="KAF3062923.1"/>
    </source>
</evidence>
<protein>
    <submittedName>
        <fullName evidence="1">Uncharacterized protein</fullName>
    </submittedName>
</protein>
<dbReference type="Proteomes" id="UP000801864">
    <property type="component" value="Unassembled WGS sequence"/>
</dbReference>
<proteinExistence type="predicted"/>
<accession>A0A9P4X7Q6</accession>
<name>A0A9P4X7Q6_9HYPO</name>
<gene>
    <name evidence="1" type="ORF">CFAM422_010352</name>
</gene>
<evidence type="ECO:0000313" key="2">
    <source>
        <dbReference type="Proteomes" id="UP000801864"/>
    </source>
</evidence>
<dbReference type="EMBL" id="QLNT01000020">
    <property type="protein sequence ID" value="KAF3062923.1"/>
    <property type="molecule type" value="Genomic_DNA"/>
</dbReference>
<comment type="caution">
    <text evidence="1">The sequence shown here is derived from an EMBL/GenBank/DDBJ whole genome shotgun (WGS) entry which is preliminary data.</text>
</comment>
<organism evidence="1 2">
    <name type="scientific">Trichoderma lentiforme</name>
    <dbReference type="NCBI Taxonomy" id="1567552"/>
    <lineage>
        <taxon>Eukaryota</taxon>
        <taxon>Fungi</taxon>
        <taxon>Dikarya</taxon>
        <taxon>Ascomycota</taxon>
        <taxon>Pezizomycotina</taxon>
        <taxon>Sordariomycetes</taxon>
        <taxon>Hypocreomycetidae</taxon>
        <taxon>Hypocreales</taxon>
        <taxon>Hypocreaceae</taxon>
        <taxon>Trichoderma</taxon>
    </lineage>
</organism>